<proteinExistence type="predicted"/>
<dbReference type="EMBL" id="KV878897">
    <property type="protein sequence ID" value="OJJ84437.1"/>
    <property type="molecule type" value="Genomic_DNA"/>
</dbReference>
<keyword evidence="2" id="KW-1185">Reference proteome</keyword>
<gene>
    <name evidence="1" type="ORF">ASPGLDRAFT_149859</name>
</gene>
<evidence type="ECO:0000313" key="1">
    <source>
        <dbReference type="EMBL" id="OJJ84437.1"/>
    </source>
</evidence>
<protein>
    <recommendedName>
        <fullName evidence="3">Ricin B lectin domain-containing protein</fullName>
    </recommendedName>
</protein>
<dbReference type="PANTHER" id="PTHR39697:SF2">
    <property type="entry name" value="CYANOVIRIN-N DOMAIN-CONTAINING PROTEIN"/>
    <property type="match status" value="1"/>
</dbReference>
<name>A0A1L9VKJ2_ASPGL</name>
<accession>A0A1L9VKJ2</accession>
<evidence type="ECO:0000313" key="2">
    <source>
        <dbReference type="Proteomes" id="UP000184300"/>
    </source>
</evidence>
<dbReference type="AlphaFoldDB" id="A0A1L9VKJ2"/>
<dbReference type="Proteomes" id="UP000184300">
    <property type="component" value="Unassembled WGS sequence"/>
</dbReference>
<dbReference type="OrthoDB" id="5289641at2759"/>
<dbReference type="PANTHER" id="PTHR39697">
    <property type="entry name" value="RICIN B LECTIN DOMAIN-CONTAINING PROTEIN-RELATED"/>
    <property type="match status" value="1"/>
</dbReference>
<reference evidence="2" key="1">
    <citation type="journal article" date="2017" name="Genome Biol.">
        <title>Comparative genomics reveals high biological diversity and specific adaptations in the industrially and medically important fungal genus Aspergillus.</title>
        <authorList>
            <person name="de Vries R.P."/>
            <person name="Riley R."/>
            <person name="Wiebenga A."/>
            <person name="Aguilar-Osorio G."/>
            <person name="Amillis S."/>
            <person name="Uchima C.A."/>
            <person name="Anderluh G."/>
            <person name="Asadollahi M."/>
            <person name="Askin M."/>
            <person name="Barry K."/>
            <person name="Battaglia E."/>
            <person name="Bayram O."/>
            <person name="Benocci T."/>
            <person name="Braus-Stromeyer S.A."/>
            <person name="Caldana C."/>
            <person name="Canovas D."/>
            <person name="Cerqueira G.C."/>
            <person name="Chen F."/>
            <person name="Chen W."/>
            <person name="Choi C."/>
            <person name="Clum A."/>
            <person name="Dos Santos R.A."/>
            <person name="Damasio A.R."/>
            <person name="Diallinas G."/>
            <person name="Emri T."/>
            <person name="Fekete E."/>
            <person name="Flipphi M."/>
            <person name="Freyberg S."/>
            <person name="Gallo A."/>
            <person name="Gournas C."/>
            <person name="Habgood R."/>
            <person name="Hainaut M."/>
            <person name="Harispe M.L."/>
            <person name="Henrissat B."/>
            <person name="Hilden K.S."/>
            <person name="Hope R."/>
            <person name="Hossain A."/>
            <person name="Karabika E."/>
            <person name="Karaffa L."/>
            <person name="Karanyi Z."/>
            <person name="Krasevec N."/>
            <person name="Kuo A."/>
            <person name="Kusch H."/>
            <person name="LaButti K."/>
            <person name="Lagendijk E.L."/>
            <person name="Lapidus A."/>
            <person name="Levasseur A."/>
            <person name="Lindquist E."/>
            <person name="Lipzen A."/>
            <person name="Logrieco A.F."/>
            <person name="MacCabe A."/>
            <person name="Maekelae M.R."/>
            <person name="Malavazi I."/>
            <person name="Melin P."/>
            <person name="Meyer V."/>
            <person name="Mielnichuk N."/>
            <person name="Miskei M."/>
            <person name="Molnar A.P."/>
            <person name="Mule G."/>
            <person name="Ngan C.Y."/>
            <person name="Orejas M."/>
            <person name="Orosz E."/>
            <person name="Ouedraogo J.P."/>
            <person name="Overkamp K.M."/>
            <person name="Park H.-S."/>
            <person name="Perrone G."/>
            <person name="Piumi F."/>
            <person name="Punt P.J."/>
            <person name="Ram A.F."/>
            <person name="Ramon A."/>
            <person name="Rauscher S."/>
            <person name="Record E."/>
            <person name="Riano-Pachon D.M."/>
            <person name="Robert V."/>
            <person name="Roehrig J."/>
            <person name="Ruller R."/>
            <person name="Salamov A."/>
            <person name="Salih N.S."/>
            <person name="Samson R.A."/>
            <person name="Sandor E."/>
            <person name="Sanguinetti M."/>
            <person name="Schuetze T."/>
            <person name="Sepcic K."/>
            <person name="Shelest E."/>
            <person name="Sherlock G."/>
            <person name="Sophianopoulou V."/>
            <person name="Squina F.M."/>
            <person name="Sun H."/>
            <person name="Susca A."/>
            <person name="Todd R.B."/>
            <person name="Tsang A."/>
            <person name="Unkles S.E."/>
            <person name="van de Wiele N."/>
            <person name="van Rossen-Uffink D."/>
            <person name="Oliveira J.V."/>
            <person name="Vesth T.C."/>
            <person name="Visser J."/>
            <person name="Yu J.-H."/>
            <person name="Zhou M."/>
            <person name="Andersen M.R."/>
            <person name="Archer D.B."/>
            <person name="Baker S.E."/>
            <person name="Benoit I."/>
            <person name="Brakhage A.A."/>
            <person name="Braus G.H."/>
            <person name="Fischer R."/>
            <person name="Frisvad J.C."/>
            <person name="Goldman G.H."/>
            <person name="Houbraken J."/>
            <person name="Oakley B."/>
            <person name="Pocsi I."/>
            <person name="Scazzocchio C."/>
            <person name="Seiboth B."/>
            <person name="vanKuyk P.A."/>
            <person name="Wortman J."/>
            <person name="Dyer P.S."/>
            <person name="Grigoriev I.V."/>
        </authorList>
    </citation>
    <scope>NUCLEOTIDE SEQUENCE [LARGE SCALE GENOMIC DNA]</scope>
    <source>
        <strain evidence="2">CBS 516.65</strain>
    </source>
</reference>
<sequence length="188" mass="21036">MTLPIDFEKYECDTPTHTSVAEDSTFDSSSVDCPSTISDMVLFNAPPWNGGLYIIRDPESGLAIALKEGTLGLFPDVYHRGSGGRWRCVENDRLWLGFKNAVSGAYIGHNNRGGFVAEAKSHDGWEWFCARQHPYGGYVLLVKHWSGFLPMKIGGKDNKELVVDAEREGGTAWEFIRVNTVLELYRDD</sequence>
<organism evidence="1 2">
    <name type="scientific">Aspergillus glaucus CBS 516.65</name>
    <dbReference type="NCBI Taxonomy" id="1160497"/>
    <lineage>
        <taxon>Eukaryota</taxon>
        <taxon>Fungi</taxon>
        <taxon>Dikarya</taxon>
        <taxon>Ascomycota</taxon>
        <taxon>Pezizomycotina</taxon>
        <taxon>Eurotiomycetes</taxon>
        <taxon>Eurotiomycetidae</taxon>
        <taxon>Eurotiales</taxon>
        <taxon>Aspergillaceae</taxon>
        <taxon>Aspergillus</taxon>
        <taxon>Aspergillus subgen. Aspergillus</taxon>
    </lineage>
</organism>
<dbReference type="VEuPathDB" id="FungiDB:ASPGLDRAFT_149859"/>
<dbReference type="RefSeq" id="XP_022401135.1">
    <property type="nucleotide sequence ID" value="XM_022542083.1"/>
</dbReference>
<dbReference type="GeneID" id="34458344"/>
<evidence type="ECO:0008006" key="3">
    <source>
        <dbReference type="Google" id="ProtNLM"/>
    </source>
</evidence>